<keyword evidence="6" id="KW-0159">Chromosome partition</keyword>
<dbReference type="Pfam" id="PF13495">
    <property type="entry name" value="Phage_int_SAM_4"/>
    <property type="match status" value="1"/>
</dbReference>
<protein>
    <submittedName>
        <fullName evidence="14">Integrase/recombinase XerD</fullName>
    </submittedName>
</protein>
<dbReference type="InterPro" id="IPR013762">
    <property type="entry name" value="Integrase-like_cat_sf"/>
</dbReference>
<evidence type="ECO:0000256" key="8">
    <source>
        <dbReference type="ARBA" id="ARBA00023125"/>
    </source>
</evidence>
<evidence type="ECO:0000256" key="5">
    <source>
        <dbReference type="ARBA" id="ARBA00022618"/>
    </source>
</evidence>
<dbReference type="InterPro" id="IPR044068">
    <property type="entry name" value="CB"/>
</dbReference>
<evidence type="ECO:0000256" key="9">
    <source>
        <dbReference type="ARBA" id="ARBA00023172"/>
    </source>
</evidence>
<dbReference type="Pfam" id="PF00589">
    <property type="entry name" value="Phage_integrase"/>
    <property type="match status" value="1"/>
</dbReference>
<dbReference type="Gene3D" id="1.10.150.130">
    <property type="match status" value="1"/>
</dbReference>
<comment type="function">
    <text evidence="1">Site-specific tyrosine recombinase, which acts by catalyzing the cutting and rejoining of the recombining DNA molecules.</text>
</comment>
<dbReference type="PROSITE" id="PS51900">
    <property type="entry name" value="CB"/>
    <property type="match status" value="1"/>
</dbReference>
<dbReference type="InterPro" id="IPR010998">
    <property type="entry name" value="Integrase_recombinase_N"/>
</dbReference>
<keyword evidence="5" id="KW-0132">Cell division</keyword>
<comment type="similarity">
    <text evidence="3">Belongs to the 'phage' integrase family.</text>
</comment>
<dbReference type="GO" id="GO:0015074">
    <property type="term" value="P:DNA integration"/>
    <property type="evidence" value="ECO:0007669"/>
    <property type="project" value="UniProtKB-KW"/>
</dbReference>
<keyword evidence="4" id="KW-0963">Cytoplasm</keyword>
<evidence type="ECO:0000256" key="1">
    <source>
        <dbReference type="ARBA" id="ARBA00003283"/>
    </source>
</evidence>
<gene>
    <name evidence="14" type="ORF">SAMN02745120_1041</name>
</gene>
<dbReference type="PROSITE" id="PS51898">
    <property type="entry name" value="TYR_RECOMBINASE"/>
    <property type="match status" value="1"/>
</dbReference>
<dbReference type="PANTHER" id="PTHR30349:SF77">
    <property type="entry name" value="TYROSINE RECOMBINASE XERC"/>
    <property type="match status" value="1"/>
</dbReference>
<evidence type="ECO:0000256" key="10">
    <source>
        <dbReference type="ARBA" id="ARBA00023306"/>
    </source>
</evidence>
<name>A0A1T5AMQ2_9FIRM</name>
<dbReference type="InterPro" id="IPR011010">
    <property type="entry name" value="DNA_brk_join_enz"/>
</dbReference>
<dbReference type="OrthoDB" id="9801717at2"/>
<evidence type="ECO:0000256" key="2">
    <source>
        <dbReference type="ARBA" id="ARBA00004496"/>
    </source>
</evidence>
<evidence type="ECO:0000256" key="4">
    <source>
        <dbReference type="ARBA" id="ARBA00022490"/>
    </source>
</evidence>
<evidence type="ECO:0000259" key="13">
    <source>
        <dbReference type="PROSITE" id="PS51900"/>
    </source>
</evidence>
<evidence type="ECO:0000256" key="11">
    <source>
        <dbReference type="PROSITE-ProRule" id="PRU01248"/>
    </source>
</evidence>
<evidence type="ECO:0000259" key="12">
    <source>
        <dbReference type="PROSITE" id="PS51898"/>
    </source>
</evidence>
<organism evidence="14 15">
    <name type="scientific">Acetoanaerobium noterae</name>
    <dbReference type="NCBI Taxonomy" id="745369"/>
    <lineage>
        <taxon>Bacteria</taxon>
        <taxon>Bacillati</taxon>
        <taxon>Bacillota</taxon>
        <taxon>Clostridia</taxon>
        <taxon>Peptostreptococcales</taxon>
        <taxon>Filifactoraceae</taxon>
        <taxon>Acetoanaerobium</taxon>
    </lineage>
</organism>
<dbReference type="InterPro" id="IPR004107">
    <property type="entry name" value="Integrase_SAM-like_N"/>
</dbReference>
<keyword evidence="8 11" id="KW-0238">DNA-binding</keyword>
<dbReference type="GO" id="GO:0005737">
    <property type="term" value="C:cytoplasm"/>
    <property type="evidence" value="ECO:0007669"/>
    <property type="project" value="UniProtKB-SubCell"/>
</dbReference>
<dbReference type="PANTHER" id="PTHR30349">
    <property type="entry name" value="PHAGE INTEGRASE-RELATED"/>
    <property type="match status" value="1"/>
</dbReference>
<evidence type="ECO:0000256" key="3">
    <source>
        <dbReference type="ARBA" id="ARBA00008857"/>
    </source>
</evidence>
<dbReference type="InterPro" id="IPR002104">
    <property type="entry name" value="Integrase_catalytic"/>
</dbReference>
<dbReference type="EMBL" id="FUYN01000002">
    <property type="protein sequence ID" value="SKB36311.1"/>
    <property type="molecule type" value="Genomic_DNA"/>
</dbReference>
<proteinExistence type="inferred from homology"/>
<dbReference type="SUPFAM" id="SSF56349">
    <property type="entry name" value="DNA breaking-rejoining enzymes"/>
    <property type="match status" value="1"/>
</dbReference>
<accession>A0A1T5AMQ2</accession>
<feature type="domain" description="Tyr recombinase" evidence="12">
    <location>
        <begin position="153"/>
        <end position="307"/>
    </location>
</feature>
<dbReference type="AlphaFoldDB" id="A0A1T5AMQ2"/>
<sequence length="307" mass="35391">MDNKELIIIKIMANLGEIADIDSKSMRAILDEAFNGYLVEKESYDLVVSDLKEKIAYFLAAKKIDGVKLNTLYNYNLKLQHFANRVVKPASMITTHDIRYYLALLGQEKILKESTMATNFSVLKSFFSWMANEEIIDKDPMRKLKTPSLNKRDLRHALTSEELEKVRNACKTIREKSLVEFLSSSGCRLTELQQLNISDVDFNERCVEVLGKGNKKRVVYFSPRAKLFIQEYINSRKDKNPALFVSYRAPYMRLGARAIQLEIKRLGEAAKLNRKVHPHLLRHTFATLALNSGMDITVFRAFWGMRV</sequence>
<evidence type="ECO:0000313" key="15">
    <source>
        <dbReference type="Proteomes" id="UP000243406"/>
    </source>
</evidence>
<dbReference type="GO" id="GO:0003677">
    <property type="term" value="F:DNA binding"/>
    <property type="evidence" value="ECO:0007669"/>
    <property type="project" value="UniProtKB-UniRule"/>
</dbReference>
<dbReference type="GO" id="GO:0006310">
    <property type="term" value="P:DNA recombination"/>
    <property type="evidence" value="ECO:0007669"/>
    <property type="project" value="UniProtKB-KW"/>
</dbReference>
<dbReference type="GO" id="GO:0051301">
    <property type="term" value="P:cell division"/>
    <property type="evidence" value="ECO:0007669"/>
    <property type="project" value="UniProtKB-KW"/>
</dbReference>
<dbReference type="Proteomes" id="UP000243406">
    <property type="component" value="Unassembled WGS sequence"/>
</dbReference>
<keyword evidence="15" id="KW-1185">Reference proteome</keyword>
<dbReference type="InterPro" id="IPR050090">
    <property type="entry name" value="Tyrosine_recombinase_XerCD"/>
</dbReference>
<comment type="subcellular location">
    <subcellularLocation>
        <location evidence="2">Cytoplasm</location>
    </subcellularLocation>
</comment>
<reference evidence="15" key="1">
    <citation type="submission" date="2017-02" db="EMBL/GenBank/DDBJ databases">
        <authorList>
            <person name="Varghese N."/>
            <person name="Submissions S."/>
        </authorList>
    </citation>
    <scope>NUCLEOTIDE SEQUENCE [LARGE SCALE GENOMIC DNA]</scope>
    <source>
        <strain evidence="15">ATCC 35199</strain>
    </source>
</reference>
<evidence type="ECO:0000256" key="6">
    <source>
        <dbReference type="ARBA" id="ARBA00022829"/>
    </source>
</evidence>
<dbReference type="RefSeq" id="WP_079588974.1">
    <property type="nucleotide sequence ID" value="NZ_FUYN01000002.1"/>
</dbReference>
<evidence type="ECO:0000256" key="7">
    <source>
        <dbReference type="ARBA" id="ARBA00022908"/>
    </source>
</evidence>
<evidence type="ECO:0000313" key="14">
    <source>
        <dbReference type="EMBL" id="SKB36311.1"/>
    </source>
</evidence>
<keyword evidence="7" id="KW-0229">DNA integration</keyword>
<feature type="domain" description="Core-binding (CB)" evidence="13">
    <location>
        <begin position="49"/>
        <end position="131"/>
    </location>
</feature>
<dbReference type="GO" id="GO:0007059">
    <property type="term" value="P:chromosome segregation"/>
    <property type="evidence" value="ECO:0007669"/>
    <property type="project" value="UniProtKB-KW"/>
</dbReference>
<dbReference type="Gene3D" id="1.10.443.10">
    <property type="entry name" value="Intergrase catalytic core"/>
    <property type="match status" value="1"/>
</dbReference>
<keyword evidence="9" id="KW-0233">DNA recombination</keyword>
<keyword evidence="10" id="KW-0131">Cell cycle</keyword>